<dbReference type="EMBL" id="JBAHYK010000052">
    <property type="protein sequence ID" value="KAL0579667.1"/>
    <property type="molecule type" value="Genomic_DNA"/>
</dbReference>
<evidence type="ECO:0000313" key="1">
    <source>
        <dbReference type="EMBL" id="KAL0579667.1"/>
    </source>
</evidence>
<feature type="non-terminal residue" evidence="1">
    <location>
        <position position="256"/>
    </location>
</feature>
<sequence>MRYSYHYPYPSPFNIADIVMHTPLLEELIVDIPDLGAQDLSNAEGRIIDMPRLKQLDVLVSDALTTLRLMAAMTLPSSCTVHTAKYQCIDLGDHATRKNLYSFLSFPKPIRSLHIATRPSTPPSQDGEQTTLIDLTISDLSAPISMPFEARTHTVLGPSCPDSEGNDRQEETCSIPVDLLSSLFKDLQFHHSESLDDLEILQIEPAVSFHATIRDIQTLPNLHIIVLGDEHAKEMVETLVKELASPWQWIPAFPIL</sequence>
<reference evidence="1 2" key="1">
    <citation type="submission" date="2024-02" db="EMBL/GenBank/DDBJ databases">
        <title>A draft genome for the cacao thread blight pathogen Marasmius crinis-equi.</title>
        <authorList>
            <person name="Cohen S.P."/>
            <person name="Baruah I.K."/>
            <person name="Amoako-Attah I."/>
            <person name="Bukari Y."/>
            <person name="Meinhardt L.W."/>
            <person name="Bailey B.A."/>
        </authorList>
    </citation>
    <scope>NUCLEOTIDE SEQUENCE [LARGE SCALE GENOMIC DNA]</scope>
    <source>
        <strain evidence="1 2">GH-76</strain>
    </source>
</reference>
<evidence type="ECO:0000313" key="2">
    <source>
        <dbReference type="Proteomes" id="UP001465976"/>
    </source>
</evidence>
<gene>
    <name evidence="1" type="ORF">V5O48_002368</name>
</gene>
<comment type="caution">
    <text evidence="1">The sequence shown here is derived from an EMBL/GenBank/DDBJ whole genome shotgun (WGS) entry which is preliminary data.</text>
</comment>
<organism evidence="1 2">
    <name type="scientific">Marasmius crinis-equi</name>
    <dbReference type="NCBI Taxonomy" id="585013"/>
    <lineage>
        <taxon>Eukaryota</taxon>
        <taxon>Fungi</taxon>
        <taxon>Dikarya</taxon>
        <taxon>Basidiomycota</taxon>
        <taxon>Agaricomycotina</taxon>
        <taxon>Agaricomycetes</taxon>
        <taxon>Agaricomycetidae</taxon>
        <taxon>Agaricales</taxon>
        <taxon>Marasmiineae</taxon>
        <taxon>Marasmiaceae</taxon>
        <taxon>Marasmius</taxon>
    </lineage>
</organism>
<protein>
    <submittedName>
        <fullName evidence="1">Uncharacterized protein</fullName>
    </submittedName>
</protein>
<proteinExistence type="predicted"/>
<keyword evidence="2" id="KW-1185">Reference proteome</keyword>
<dbReference type="Proteomes" id="UP001465976">
    <property type="component" value="Unassembled WGS sequence"/>
</dbReference>
<name>A0ABR3FVW9_9AGAR</name>
<accession>A0ABR3FVW9</accession>